<accession>A0ABQ5CCD7</accession>
<protein>
    <submittedName>
        <fullName evidence="2">Retrovirus-related pol polyprotein from transposon TNT 1-94</fullName>
    </submittedName>
</protein>
<evidence type="ECO:0000313" key="3">
    <source>
        <dbReference type="Proteomes" id="UP001151760"/>
    </source>
</evidence>
<dbReference type="PANTHER" id="PTHR42648">
    <property type="entry name" value="TRANSPOSASE, PUTATIVE-RELATED"/>
    <property type="match status" value="1"/>
</dbReference>
<comment type="caution">
    <text evidence="2">The sequence shown here is derived from an EMBL/GenBank/DDBJ whole genome shotgun (WGS) entry which is preliminary data.</text>
</comment>
<keyword evidence="3" id="KW-1185">Reference proteome</keyword>
<evidence type="ECO:0000313" key="2">
    <source>
        <dbReference type="EMBL" id="GJT24278.1"/>
    </source>
</evidence>
<keyword evidence="1" id="KW-0175">Coiled coil</keyword>
<gene>
    <name evidence="2" type="ORF">Tco_0894215</name>
</gene>
<dbReference type="Proteomes" id="UP001151760">
    <property type="component" value="Unassembled WGS sequence"/>
</dbReference>
<sequence length="603" mass="68772">MLYDGSVIAKETKCDFNCLVFDDEETLILEEVSRSKMLAKQNDPISKEKKVNTTPINYAELNRLSEDFGKRFVPQQELSDEQAFWLQTSHPNTDQSASSPVKIEAPRELPKVSLVNTSLKKLKYHLGQFDTVVKKRITPDALTEGEWGFEHTKAVFLKEIIPFLKTLKDIFNVFDKDLLNEVTEVQTVFNQMEAAVQQYFVDKQCFEIHKKELFLENDRLLQKIMSQDVMICVMNSTAVFDDVNVEMQSSESCVKCLDLDAELLNKQNAYNDLSKSYSQLEKHCISLELTMQLNQEIFQKDSLSNNQNALEILEYFENNDLKAQLQAKDTTIYEDPFNIELDNRVAKLIAENEHLKQTYKQLYDSIKPLRVKVLAIIALENDLRKLKGKHIVDNAAQMSKATTIAPGLYKLDPVTLAPKIGNVTISRVYYVEGLGHNLFSVGQFCDSDLEVAFRKHSCFVHTLEGVLILLSSSQETNLYTLSIGDMMASSPICLLSSMLKGLKSCKKNKCIKPKSEDTNQEKLYLLHMGLCGPMRVASVNGKNYILVIVDDYSRFTWVKFLASKDEAPDFIIKFLKMIQVRLIATVRNICTDIMELSCQPTLE</sequence>
<reference evidence="2" key="1">
    <citation type="journal article" date="2022" name="Int. J. Mol. Sci.">
        <title>Draft Genome of Tanacetum Coccineum: Genomic Comparison of Closely Related Tanacetum-Family Plants.</title>
        <authorList>
            <person name="Yamashiro T."/>
            <person name="Shiraishi A."/>
            <person name="Nakayama K."/>
            <person name="Satake H."/>
        </authorList>
    </citation>
    <scope>NUCLEOTIDE SEQUENCE</scope>
</reference>
<dbReference type="InterPro" id="IPR036397">
    <property type="entry name" value="RNaseH_sf"/>
</dbReference>
<dbReference type="SUPFAM" id="SSF53098">
    <property type="entry name" value="Ribonuclease H-like"/>
    <property type="match status" value="1"/>
</dbReference>
<dbReference type="InterPro" id="IPR012337">
    <property type="entry name" value="RNaseH-like_sf"/>
</dbReference>
<evidence type="ECO:0000256" key="1">
    <source>
        <dbReference type="SAM" id="Coils"/>
    </source>
</evidence>
<dbReference type="Gene3D" id="3.30.420.10">
    <property type="entry name" value="Ribonuclease H-like superfamily/Ribonuclease H"/>
    <property type="match status" value="1"/>
</dbReference>
<dbReference type="EMBL" id="BQNB010014122">
    <property type="protein sequence ID" value="GJT24278.1"/>
    <property type="molecule type" value="Genomic_DNA"/>
</dbReference>
<dbReference type="InterPro" id="IPR039537">
    <property type="entry name" value="Retrotran_Ty1/copia-like"/>
</dbReference>
<reference evidence="2" key="2">
    <citation type="submission" date="2022-01" db="EMBL/GenBank/DDBJ databases">
        <authorList>
            <person name="Yamashiro T."/>
            <person name="Shiraishi A."/>
            <person name="Satake H."/>
            <person name="Nakayama K."/>
        </authorList>
    </citation>
    <scope>NUCLEOTIDE SEQUENCE</scope>
</reference>
<organism evidence="2 3">
    <name type="scientific">Tanacetum coccineum</name>
    <dbReference type="NCBI Taxonomy" id="301880"/>
    <lineage>
        <taxon>Eukaryota</taxon>
        <taxon>Viridiplantae</taxon>
        <taxon>Streptophyta</taxon>
        <taxon>Embryophyta</taxon>
        <taxon>Tracheophyta</taxon>
        <taxon>Spermatophyta</taxon>
        <taxon>Magnoliopsida</taxon>
        <taxon>eudicotyledons</taxon>
        <taxon>Gunneridae</taxon>
        <taxon>Pentapetalae</taxon>
        <taxon>asterids</taxon>
        <taxon>campanulids</taxon>
        <taxon>Asterales</taxon>
        <taxon>Asteraceae</taxon>
        <taxon>Asteroideae</taxon>
        <taxon>Anthemideae</taxon>
        <taxon>Anthemidinae</taxon>
        <taxon>Tanacetum</taxon>
    </lineage>
</organism>
<dbReference type="PANTHER" id="PTHR42648:SF21">
    <property type="entry name" value="CYSTEINE-RICH RLK (RECEPTOR-LIKE PROTEIN KINASE) 8"/>
    <property type="match status" value="1"/>
</dbReference>
<proteinExistence type="predicted"/>
<feature type="coiled-coil region" evidence="1">
    <location>
        <begin position="338"/>
        <end position="365"/>
    </location>
</feature>
<name>A0ABQ5CCD7_9ASTR</name>